<dbReference type="PANTHER" id="PTHR30537">
    <property type="entry name" value="HTH-TYPE TRANSCRIPTIONAL REGULATOR"/>
    <property type="match status" value="1"/>
</dbReference>
<evidence type="ECO:0000259" key="5">
    <source>
        <dbReference type="PROSITE" id="PS50931"/>
    </source>
</evidence>
<comment type="similarity">
    <text evidence="1">Belongs to the LysR transcriptional regulatory family.</text>
</comment>
<dbReference type="GO" id="GO:0003700">
    <property type="term" value="F:DNA-binding transcription factor activity"/>
    <property type="evidence" value="ECO:0007669"/>
    <property type="project" value="InterPro"/>
</dbReference>
<dbReference type="FunFam" id="1.10.10.10:FF:000038">
    <property type="entry name" value="Glycine cleavage system transcriptional activator"/>
    <property type="match status" value="1"/>
</dbReference>
<dbReference type="Pfam" id="PF03466">
    <property type="entry name" value="LysR_substrate"/>
    <property type="match status" value="1"/>
</dbReference>
<dbReference type="InterPro" id="IPR005119">
    <property type="entry name" value="LysR_subst-bd"/>
</dbReference>
<dbReference type="InterPro" id="IPR058163">
    <property type="entry name" value="LysR-type_TF_proteobact-type"/>
</dbReference>
<evidence type="ECO:0000256" key="4">
    <source>
        <dbReference type="ARBA" id="ARBA00023163"/>
    </source>
</evidence>
<dbReference type="InterPro" id="IPR036388">
    <property type="entry name" value="WH-like_DNA-bd_sf"/>
</dbReference>
<dbReference type="Gene3D" id="1.10.10.10">
    <property type="entry name" value="Winged helix-like DNA-binding domain superfamily/Winged helix DNA-binding domain"/>
    <property type="match status" value="1"/>
</dbReference>
<dbReference type="PROSITE" id="PS50931">
    <property type="entry name" value="HTH_LYSR"/>
    <property type="match status" value="1"/>
</dbReference>
<evidence type="ECO:0000256" key="3">
    <source>
        <dbReference type="ARBA" id="ARBA00023125"/>
    </source>
</evidence>
<dbReference type="InterPro" id="IPR000847">
    <property type="entry name" value="LysR_HTH_N"/>
</dbReference>
<reference evidence="6" key="1">
    <citation type="submission" date="2021-03" db="EMBL/GenBank/DDBJ databases">
        <title>Acanthopleuribacteraceae sp. M133.</title>
        <authorList>
            <person name="Wang G."/>
        </authorList>
    </citation>
    <scope>NUCLEOTIDE SEQUENCE</scope>
    <source>
        <strain evidence="6">M133</strain>
    </source>
</reference>
<feature type="domain" description="HTH lysR-type" evidence="5">
    <location>
        <begin position="5"/>
        <end position="62"/>
    </location>
</feature>
<dbReference type="EMBL" id="CP071793">
    <property type="protein sequence ID" value="QTD50280.1"/>
    <property type="molecule type" value="Genomic_DNA"/>
</dbReference>
<keyword evidence="4" id="KW-0804">Transcription</keyword>
<keyword evidence="3" id="KW-0238">DNA-binding</keyword>
<dbReference type="KEGG" id="scor:J3U87_32245"/>
<dbReference type="SUPFAM" id="SSF53850">
    <property type="entry name" value="Periplasmic binding protein-like II"/>
    <property type="match status" value="1"/>
</dbReference>
<evidence type="ECO:0000313" key="6">
    <source>
        <dbReference type="EMBL" id="QTD50280.1"/>
    </source>
</evidence>
<keyword evidence="2" id="KW-0805">Transcription regulation</keyword>
<dbReference type="CDD" id="cd08432">
    <property type="entry name" value="PBP2_GcdR_TrpI_HvrB_AmpR_like"/>
    <property type="match status" value="1"/>
</dbReference>
<dbReference type="RefSeq" id="WP_237379910.1">
    <property type="nucleotide sequence ID" value="NZ_CP071793.1"/>
</dbReference>
<accession>A0A8A4TL61</accession>
<organism evidence="6 7">
    <name type="scientific">Sulfidibacter corallicola</name>
    <dbReference type="NCBI Taxonomy" id="2818388"/>
    <lineage>
        <taxon>Bacteria</taxon>
        <taxon>Pseudomonadati</taxon>
        <taxon>Acidobacteriota</taxon>
        <taxon>Holophagae</taxon>
        <taxon>Acanthopleuribacterales</taxon>
        <taxon>Acanthopleuribacteraceae</taxon>
        <taxon>Sulfidibacter</taxon>
    </lineage>
</organism>
<gene>
    <name evidence="6" type="ORF">J3U87_32245</name>
</gene>
<sequence length="314" mass="35215">MRRDLPLHGLRAFEAAARHQSFQNAAGELAVSPTAISHQIRQLEDQLGVVLFRRQPRPITLTEAGARLFPRVRDALDELEQAVAALRPESPHETLTVSTTRAFASRWLLPRLPRFYEAHPGISVNVHAAETVSDLPGTADCAVRYTRRPPEDQICFPLFRDRFFPLAAKALLAGDRPLSHVRDLADHTLISFEWTAKRPDNPTWRRWLEAVADQWGPIDTRGQRHIVLSEESHAIQAAAEGLGIALCSSLMAIDLLQQGVLHCPFGFGLDGYLSVLVYPTASRGKPHLVAFREWLCREAQCFREAHPGHLFADR</sequence>
<keyword evidence="7" id="KW-1185">Reference proteome</keyword>
<dbReference type="Gene3D" id="3.40.190.10">
    <property type="entry name" value="Periplasmic binding protein-like II"/>
    <property type="match status" value="2"/>
</dbReference>
<dbReference type="PANTHER" id="PTHR30537:SF26">
    <property type="entry name" value="GLYCINE CLEAVAGE SYSTEM TRANSCRIPTIONAL ACTIVATOR"/>
    <property type="match status" value="1"/>
</dbReference>
<name>A0A8A4TL61_SULCO</name>
<dbReference type="GO" id="GO:0043565">
    <property type="term" value="F:sequence-specific DNA binding"/>
    <property type="evidence" value="ECO:0007669"/>
    <property type="project" value="TreeGrafter"/>
</dbReference>
<evidence type="ECO:0000256" key="2">
    <source>
        <dbReference type="ARBA" id="ARBA00023015"/>
    </source>
</evidence>
<proteinExistence type="inferred from homology"/>
<dbReference type="Pfam" id="PF00126">
    <property type="entry name" value="HTH_1"/>
    <property type="match status" value="1"/>
</dbReference>
<evidence type="ECO:0000313" key="7">
    <source>
        <dbReference type="Proteomes" id="UP000663929"/>
    </source>
</evidence>
<dbReference type="AlphaFoldDB" id="A0A8A4TL61"/>
<dbReference type="Proteomes" id="UP000663929">
    <property type="component" value="Chromosome"/>
</dbReference>
<protein>
    <submittedName>
        <fullName evidence="6">LysR family transcriptional regulator</fullName>
    </submittedName>
</protein>
<evidence type="ECO:0000256" key="1">
    <source>
        <dbReference type="ARBA" id="ARBA00009437"/>
    </source>
</evidence>
<dbReference type="SUPFAM" id="SSF46785">
    <property type="entry name" value="Winged helix' DNA-binding domain"/>
    <property type="match status" value="1"/>
</dbReference>
<dbReference type="GO" id="GO:0006351">
    <property type="term" value="P:DNA-templated transcription"/>
    <property type="evidence" value="ECO:0007669"/>
    <property type="project" value="TreeGrafter"/>
</dbReference>
<dbReference type="PRINTS" id="PR00039">
    <property type="entry name" value="HTHLYSR"/>
</dbReference>
<dbReference type="InterPro" id="IPR036390">
    <property type="entry name" value="WH_DNA-bd_sf"/>
</dbReference>